<evidence type="ECO:0000313" key="1">
    <source>
        <dbReference type="EMBL" id="MEZ3179879.1"/>
    </source>
</evidence>
<comment type="caution">
    <text evidence="1">The sequence shown here is derived from an EMBL/GenBank/DDBJ whole genome shotgun (WGS) entry which is preliminary data.</text>
</comment>
<organism evidence="1 2">
    <name type="scientific">Streptomyces pimonensis</name>
    <dbReference type="NCBI Taxonomy" id="2860288"/>
    <lineage>
        <taxon>Bacteria</taxon>
        <taxon>Bacillati</taxon>
        <taxon>Actinomycetota</taxon>
        <taxon>Actinomycetes</taxon>
        <taxon>Kitasatosporales</taxon>
        <taxon>Streptomycetaceae</taxon>
        <taxon>Streptomyces</taxon>
    </lineage>
</organism>
<proteinExistence type="predicted"/>
<accession>A0ABV4IYX0</accession>
<gene>
    <name evidence="1" type="ORF">KYY02_14665</name>
</gene>
<protein>
    <submittedName>
        <fullName evidence="1">Uncharacterized protein</fullName>
    </submittedName>
</protein>
<sequence length="113" mass="12670">MSRQHLRVNRFGFAEYEDMIEISRNVDISELKGALKSIVEFALSEDSDLLDSLSDGAQSDFMVPLGMSARMLSSGDYSEMELLSAACTVRYCAEPHLSEFPDELAQMLSRLPR</sequence>
<reference evidence="1 2" key="1">
    <citation type="journal article" date="2021" name="Res Sq">
        <title>Streptomyces Pimoensis sp. nov., Isolated From the Taklimakan Desert in Xinjiang, China.</title>
        <authorList>
            <person name="Zhang P."/>
            <person name="Luo X."/>
            <person name="Luo X."/>
            <person name="Liu Z."/>
            <person name="Xia Z."/>
            <person name="Wan C."/>
            <person name="zhang L."/>
        </authorList>
    </citation>
    <scope>NUCLEOTIDE SEQUENCE [LARGE SCALE GENOMIC DNA]</scope>
    <source>
        <strain evidence="1 2">TRM75549</strain>
    </source>
</reference>
<dbReference type="Proteomes" id="UP001567537">
    <property type="component" value="Unassembled WGS sequence"/>
</dbReference>
<dbReference type="EMBL" id="JAHWZY010000013">
    <property type="protein sequence ID" value="MEZ3179879.1"/>
    <property type="molecule type" value="Genomic_DNA"/>
</dbReference>
<dbReference type="RefSeq" id="WP_371238436.1">
    <property type="nucleotide sequence ID" value="NZ_JAHWZY010000013.1"/>
</dbReference>
<name>A0ABV4IYX0_9ACTN</name>
<evidence type="ECO:0000313" key="2">
    <source>
        <dbReference type="Proteomes" id="UP001567537"/>
    </source>
</evidence>
<keyword evidence="2" id="KW-1185">Reference proteome</keyword>